<dbReference type="GO" id="GO:0003676">
    <property type="term" value="F:nucleic acid binding"/>
    <property type="evidence" value="ECO:0007669"/>
    <property type="project" value="InterPro"/>
</dbReference>
<organism evidence="2 3">
    <name type="scientific">Microthlaspi erraticum</name>
    <dbReference type="NCBI Taxonomy" id="1685480"/>
    <lineage>
        <taxon>Eukaryota</taxon>
        <taxon>Viridiplantae</taxon>
        <taxon>Streptophyta</taxon>
        <taxon>Embryophyta</taxon>
        <taxon>Tracheophyta</taxon>
        <taxon>Spermatophyta</taxon>
        <taxon>Magnoliopsida</taxon>
        <taxon>eudicotyledons</taxon>
        <taxon>Gunneridae</taxon>
        <taxon>Pentapetalae</taxon>
        <taxon>rosids</taxon>
        <taxon>malvids</taxon>
        <taxon>Brassicales</taxon>
        <taxon>Brassicaceae</taxon>
        <taxon>Coluteocarpeae</taxon>
        <taxon>Microthlaspi</taxon>
    </lineage>
</organism>
<keyword evidence="3" id="KW-1185">Reference proteome</keyword>
<dbReference type="InterPro" id="IPR053151">
    <property type="entry name" value="RNase_H-like"/>
</dbReference>
<name>A0A6D2K5R3_9BRAS</name>
<dbReference type="GO" id="GO:0004523">
    <property type="term" value="F:RNA-DNA hybrid ribonuclease activity"/>
    <property type="evidence" value="ECO:0007669"/>
    <property type="project" value="InterPro"/>
</dbReference>
<evidence type="ECO:0000259" key="1">
    <source>
        <dbReference type="PROSITE" id="PS50879"/>
    </source>
</evidence>
<dbReference type="Proteomes" id="UP000467841">
    <property type="component" value="Unassembled WGS sequence"/>
</dbReference>
<dbReference type="PANTHER" id="PTHR47723:SF19">
    <property type="entry name" value="POLYNUCLEOTIDYL TRANSFERASE, RIBONUCLEASE H-LIKE SUPERFAMILY PROTEIN"/>
    <property type="match status" value="1"/>
</dbReference>
<dbReference type="InterPro" id="IPR044730">
    <property type="entry name" value="RNase_H-like_dom_plant"/>
</dbReference>
<dbReference type="InterPro" id="IPR036397">
    <property type="entry name" value="RNaseH_sf"/>
</dbReference>
<dbReference type="Gene3D" id="3.30.420.10">
    <property type="entry name" value="Ribonuclease H-like superfamily/Ribonuclease H"/>
    <property type="match status" value="1"/>
</dbReference>
<sequence length="112" mass="12338">MVAVWWAWKWRCGNIFGETKLWRDRVKFVQDYTKEVWSGASASSSVELASRQERLVSWTPPLVSWVKLNTDGASHGNPGLATAGGALRNGDGQWCGGFSLNIGRCTAPLVKL</sequence>
<dbReference type="OrthoDB" id="1000257at2759"/>
<reference evidence="2" key="1">
    <citation type="submission" date="2020-01" db="EMBL/GenBank/DDBJ databases">
        <authorList>
            <person name="Mishra B."/>
        </authorList>
    </citation>
    <scope>NUCLEOTIDE SEQUENCE [LARGE SCALE GENOMIC DNA]</scope>
</reference>
<dbReference type="PANTHER" id="PTHR47723">
    <property type="entry name" value="OS05G0353850 PROTEIN"/>
    <property type="match status" value="1"/>
</dbReference>
<feature type="domain" description="RNase H type-1" evidence="1">
    <location>
        <begin position="62"/>
        <end position="112"/>
    </location>
</feature>
<gene>
    <name evidence="2" type="ORF">MERR_LOCUS30670</name>
</gene>
<accession>A0A6D2K5R3</accession>
<dbReference type="InterPro" id="IPR012337">
    <property type="entry name" value="RNaseH-like_sf"/>
</dbReference>
<comment type="caution">
    <text evidence="2">The sequence shown here is derived from an EMBL/GenBank/DDBJ whole genome shotgun (WGS) entry which is preliminary data.</text>
</comment>
<evidence type="ECO:0000313" key="3">
    <source>
        <dbReference type="Proteomes" id="UP000467841"/>
    </source>
</evidence>
<dbReference type="CDD" id="cd06222">
    <property type="entry name" value="RNase_H_like"/>
    <property type="match status" value="1"/>
</dbReference>
<dbReference type="InterPro" id="IPR002156">
    <property type="entry name" value="RNaseH_domain"/>
</dbReference>
<dbReference type="AlphaFoldDB" id="A0A6D2K5R3"/>
<protein>
    <recommendedName>
        <fullName evidence="1">RNase H type-1 domain-containing protein</fullName>
    </recommendedName>
</protein>
<dbReference type="PROSITE" id="PS50879">
    <property type="entry name" value="RNASE_H_1"/>
    <property type="match status" value="1"/>
</dbReference>
<dbReference type="EMBL" id="CACVBM020001278">
    <property type="protein sequence ID" value="CAA7043435.1"/>
    <property type="molecule type" value="Genomic_DNA"/>
</dbReference>
<dbReference type="SUPFAM" id="SSF53098">
    <property type="entry name" value="Ribonuclease H-like"/>
    <property type="match status" value="1"/>
</dbReference>
<proteinExistence type="predicted"/>
<evidence type="ECO:0000313" key="2">
    <source>
        <dbReference type="EMBL" id="CAA7043435.1"/>
    </source>
</evidence>